<dbReference type="OrthoDB" id="8410954at2"/>
<protein>
    <submittedName>
        <fullName evidence="3">Uncharacterized protein</fullName>
    </submittedName>
</protein>
<gene>
    <name evidence="3" type="ORF">DY367_30220</name>
</gene>
<proteinExistence type="inferred from homology"/>
<dbReference type="GO" id="GO:0015288">
    <property type="term" value="F:porin activity"/>
    <property type="evidence" value="ECO:0007669"/>
    <property type="project" value="InterPro"/>
</dbReference>
<dbReference type="PANTHER" id="PTHR37944:SF1">
    <property type="entry name" value="PORIN B"/>
    <property type="match status" value="1"/>
</dbReference>
<evidence type="ECO:0000256" key="1">
    <source>
        <dbReference type="ARBA" id="ARBA00008769"/>
    </source>
</evidence>
<accession>A0A424W407</accession>
<dbReference type="Gene3D" id="2.40.160.180">
    <property type="entry name" value="Carbohydrate-selective porin OprB"/>
    <property type="match status" value="1"/>
</dbReference>
<evidence type="ECO:0000313" key="3">
    <source>
        <dbReference type="EMBL" id="RPJ87954.1"/>
    </source>
</evidence>
<dbReference type="InterPro" id="IPR052932">
    <property type="entry name" value="OprB_Porin"/>
</dbReference>
<dbReference type="GO" id="GO:0016020">
    <property type="term" value="C:membrane"/>
    <property type="evidence" value="ECO:0007669"/>
    <property type="project" value="InterPro"/>
</dbReference>
<evidence type="ECO:0000313" key="4">
    <source>
        <dbReference type="Proteomes" id="UP000285324"/>
    </source>
</evidence>
<dbReference type="GO" id="GO:0008643">
    <property type="term" value="P:carbohydrate transport"/>
    <property type="evidence" value="ECO:0007669"/>
    <property type="project" value="InterPro"/>
</dbReference>
<comment type="similarity">
    <text evidence="1 2">Belongs to the OprB family.</text>
</comment>
<dbReference type="AlphaFoldDB" id="A0A424W407"/>
<dbReference type="PANTHER" id="PTHR37944">
    <property type="entry name" value="PORIN B"/>
    <property type="match status" value="1"/>
</dbReference>
<dbReference type="InterPro" id="IPR038673">
    <property type="entry name" value="OprB_sf"/>
</dbReference>
<organism evidence="3 4">
    <name type="scientific">Alcaligenes xylosoxydans xylosoxydans</name>
    <name type="common">Achromobacter xylosoxidans</name>
    <dbReference type="NCBI Taxonomy" id="85698"/>
    <lineage>
        <taxon>Bacteria</taxon>
        <taxon>Pseudomonadati</taxon>
        <taxon>Pseudomonadota</taxon>
        <taxon>Betaproteobacteria</taxon>
        <taxon>Burkholderiales</taxon>
        <taxon>Alcaligenaceae</taxon>
        <taxon>Achromobacter</taxon>
    </lineage>
</organism>
<dbReference type="InterPro" id="IPR007049">
    <property type="entry name" value="Carb-sel_porin_OprB"/>
</dbReference>
<dbReference type="Proteomes" id="UP000285324">
    <property type="component" value="Unassembled WGS sequence"/>
</dbReference>
<evidence type="ECO:0000256" key="2">
    <source>
        <dbReference type="RuleBase" id="RU363072"/>
    </source>
</evidence>
<dbReference type="Pfam" id="PF04966">
    <property type="entry name" value="OprB"/>
    <property type="match status" value="1"/>
</dbReference>
<name>A0A424W407_ALCXX</name>
<dbReference type="EMBL" id="QVXO01000088">
    <property type="protein sequence ID" value="RPJ87954.1"/>
    <property type="molecule type" value="Genomic_DNA"/>
</dbReference>
<comment type="caution">
    <text evidence="3">The sequence shown here is derived from an EMBL/GenBank/DDBJ whole genome shotgun (WGS) entry which is preliminary data.</text>
</comment>
<reference evidence="3 4" key="1">
    <citation type="submission" date="2018-08" db="EMBL/GenBank/DDBJ databases">
        <title>Achromobacter xylosoxidans Genome sequencing and assembly.</title>
        <authorList>
            <person name="Wang R."/>
            <person name="Rensing C."/>
            <person name="Li Y."/>
        </authorList>
    </citation>
    <scope>NUCLEOTIDE SEQUENCE [LARGE SCALE GENOMIC DNA]</scope>
    <source>
        <strain evidence="3 4">GD003A</strain>
    </source>
</reference>
<sequence length="473" mass="51448">MPNQIISSRQVKVPAHSLVSIFTAMGAIAWDCNASESRTGLERGTVAQLRPSSESSAVDAAPQPASDFASLERLMEQGALVRIPSIRDTVLRDAGGFRSDLARHGIGFQIVSLNSAAYDLRGENPRTHRKQSYNGQVPTFAETQQLVLTYDLGQHGSDQSQLIFSAVTGHASWAPKGPSADIALSRLAYFTTFNNRQWELKAGYLSNALEFVGLYVGGSLAVGAQGMNSIIPFQVGLSRLPFATPGVNLTYNGSGGFYNKTGIQRSTSPYGAEAEESEHQHGLKWKTPGSGWLVINEIGVKQQASPDNPSRWFRIGGIFNTSDYARFDSRERSSNNYALYAAGDQQISRLTPNSSSAQGWYAGLSLHLAPPDQNLYTKFVEARLYTIGTFPSRPYDMLSATVTWSDFSDTAKDAYGKRGVDTANSSSAAMLSYMARLYPGVYLSTGLSFIRSPSFVPVDKNALNFLVGLNMFM</sequence>
<dbReference type="RefSeq" id="WP_118934934.1">
    <property type="nucleotide sequence ID" value="NZ_CP061008.1"/>
</dbReference>